<evidence type="ECO:0000313" key="3">
    <source>
        <dbReference type="Proteomes" id="UP000054565"/>
    </source>
</evidence>
<feature type="region of interest" description="Disordered" evidence="1">
    <location>
        <begin position="180"/>
        <end position="211"/>
    </location>
</feature>
<sequence>MGWGVRGTAQDGRNSTSKPLTAANRAAFPPSQDRRQGRAGAHRSSEPGSFALEALGTREVNLRYPKGRGTNALTDALVAGFAILLLEVGGYVRDWLRDVPARGGAVFRISSQFSRRVTPPTVSNATGEPTRSRSRTSLSQSSTLKELGSLFAHPGKKRSLFMLPTARALPASEAVAKKAQGELGPESLSLMMDSSKKEKKGNEEKREEKRVGCNSLPEDLAALRFSATYVCA</sequence>
<dbReference type="EMBL" id="DS028095">
    <property type="protein sequence ID" value="KMP04868.1"/>
    <property type="molecule type" value="Genomic_DNA"/>
</dbReference>
<evidence type="ECO:0000313" key="2">
    <source>
        <dbReference type="EMBL" id="KMP04868.1"/>
    </source>
</evidence>
<gene>
    <name evidence="2" type="ORF">CIRG_04549</name>
</gene>
<dbReference type="Proteomes" id="UP000054565">
    <property type="component" value="Unassembled WGS sequence"/>
</dbReference>
<feature type="region of interest" description="Disordered" evidence="1">
    <location>
        <begin position="116"/>
        <end position="141"/>
    </location>
</feature>
<feature type="region of interest" description="Disordered" evidence="1">
    <location>
        <begin position="1"/>
        <end position="51"/>
    </location>
</feature>
<reference evidence="3" key="1">
    <citation type="journal article" date="2010" name="Genome Res.">
        <title>Population genomic sequencing of Coccidioides fungi reveals recent hybridization and transposon control.</title>
        <authorList>
            <person name="Neafsey D.E."/>
            <person name="Barker B.M."/>
            <person name="Sharpton T.J."/>
            <person name="Stajich J.E."/>
            <person name="Park D.J."/>
            <person name="Whiston E."/>
            <person name="Hung C.-Y."/>
            <person name="McMahan C."/>
            <person name="White J."/>
            <person name="Sykes S."/>
            <person name="Heiman D."/>
            <person name="Young S."/>
            <person name="Zeng Q."/>
            <person name="Abouelleil A."/>
            <person name="Aftuck L."/>
            <person name="Bessette D."/>
            <person name="Brown A."/>
            <person name="FitzGerald M."/>
            <person name="Lui A."/>
            <person name="Macdonald J.P."/>
            <person name="Priest M."/>
            <person name="Orbach M.J."/>
            <person name="Galgiani J.N."/>
            <person name="Kirkland T.N."/>
            <person name="Cole G.T."/>
            <person name="Birren B.W."/>
            <person name="Henn M.R."/>
            <person name="Taylor J.W."/>
            <person name="Rounsley S.D."/>
        </authorList>
    </citation>
    <scope>NUCLEOTIDE SEQUENCE [LARGE SCALE GENOMIC DNA]</scope>
    <source>
        <strain evidence="3">RMSCC 2394</strain>
    </source>
</reference>
<dbReference type="AlphaFoldDB" id="A0A0J6YD96"/>
<organism evidence="2 3">
    <name type="scientific">Coccidioides immitis RMSCC 2394</name>
    <dbReference type="NCBI Taxonomy" id="404692"/>
    <lineage>
        <taxon>Eukaryota</taxon>
        <taxon>Fungi</taxon>
        <taxon>Dikarya</taxon>
        <taxon>Ascomycota</taxon>
        <taxon>Pezizomycotina</taxon>
        <taxon>Eurotiomycetes</taxon>
        <taxon>Eurotiomycetidae</taxon>
        <taxon>Onygenales</taxon>
        <taxon>Onygenaceae</taxon>
        <taxon>Coccidioides</taxon>
    </lineage>
</organism>
<accession>A0A0J6YD96</accession>
<protein>
    <submittedName>
        <fullName evidence="2">Uncharacterized protein</fullName>
    </submittedName>
</protein>
<proteinExistence type="predicted"/>
<name>A0A0J6YD96_COCIT</name>
<evidence type="ECO:0000256" key="1">
    <source>
        <dbReference type="SAM" id="MobiDB-lite"/>
    </source>
</evidence>
<feature type="compositionally biased region" description="Polar residues" evidence="1">
    <location>
        <begin position="116"/>
        <end position="129"/>
    </location>
</feature>
<feature type="compositionally biased region" description="Basic and acidic residues" evidence="1">
    <location>
        <begin position="194"/>
        <end position="211"/>
    </location>
</feature>